<proteinExistence type="predicted"/>
<dbReference type="STRING" id="1469948.GCA_000732725_02084"/>
<evidence type="ECO:0000313" key="2">
    <source>
        <dbReference type="Proteomes" id="UP000295718"/>
    </source>
</evidence>
<organism evidence="1 2">
    <name type="scientific">Kineothrix alysoides</name>
    <dbReference type="NCBI Taxonomy" id="1469948"/>
    <lineage>
        <taxon>Bacteria</taxon>
        <taxon>Bacillati</taxon>
        <taxon>Bacillota</taxon>
        <taxon>Clostridia</taxon>
        <taxon>Lachnospirales</taxon>
        <taxon>Lachnospiraceae</taxon>
        <taxon>Kineothrix</taxon>
    </lineage>
</organism>
<dbReference type="Proteomes" id="UP000295718">
    <property type="component" value="Unassembled WGS sequence"/>
</dbReference>
<name>A0A4R1QWB2_9FIRM</name>
<evidence type="ECO:0000313" key="1">
    <source>
        <dbReference type="EMBL" id="TCL57581.1"/>
    </source>
</evidence>
<sequence>MSLRSVGTNWSLDLLDVFSSTPEVNEVYGSPNENIFGNGRPSFILGKISREGMKEYVKKLHDIGKIFNGRSRPSGFRSMT</sequence>
<comment type="caution">
    <text evidence="1">The sequence shown here is derived from an EMBL/GenBank/DDBJ whole genome shotgun (WGS) entry which is preliminary data.</text>
</comment>
<protein>
    <submittedName>
        <fullName evidence="1">Uncharacterized protein</fullName>
    </submittedName>
</protein>
<reference evidence="1 2" key="1">
    <citation type="submission" date="2019-03" db="EMBL/GenBank/DDBJ databases">
        <title>Genomic Encyclopedia of Type Strains, Phase IV (KMG-IV): sequencing the most valuable type-strain genomes for metagenomic binning, comparative biology and taxonomic classification.</title>
        <authorList>
            <person name="Goeker M."/>
        </authorList>
    </citation>
    <scope>NUCLEOTIDE SEQUENCE [LARGE SCALE GENOMIC DNA]</scope>
    <source>
        <strain evidence="1 2">DSM 100556</strain>
    </source>
</reference>
<keyword evidence="2" id="KW-1185">Reference proteome</keyword>
<accession>A0A4R1QWB2</accession>
<gene>
    <name evidence="1" type="ORF">EDD76_108116</name>
</gene>
<dbReference type="EMBL" id="SLUO01000008">
    <property type="protein sequence ID" value="TCL57581.1"/>
    <property type="molecule type" value="Genomic_DNA"/>
</dbReference>
<dbReference type="AlphaFoldDB" id="A0A4R1QWB2"/>